<sequence length="167" mass="18218">MTLAWVMKESNPESPASASTRECVRAGLRRSSKDSFHCQIMSPVEVSSSFLDSVGEALLPPPEVPDSLPESLRGQPVVLLHDLTELLPGPSFYLCHSTGRGMLELTVPVSHLRSPTSQPQPIGLLLQLDSISYCWCTLANPNTRQLSWGATSKPTPARRLSPWATPE</sequence>
<keyword evidence="3" id="KW-1185">Reference proteome</keyword>
<name>A0ABU7C094_9TELE</name>
<gene>
    <name evidence="2" type="ORF">ATANTOWER_014318</name>
</gene>
<evidence type="ECO:0000313" key="2">
    <source>
        <dbReference type="EMBL" id="MED6255740.1"/>
    </source>
</evidence>
<feature type="region of interest" description="Disordered" evidence="1">
    <location>
        <begin position="1"/>
        <end position="20"/>
    </location>
</feature>
<reference evidence="2 3" key="1">
    <citation type="submission" date="2021-07" db="EMBL/GenBank/DDBJ databases">
        <authorList>
            <person name="Palmer J.M."/>
        </authorList>
    </citation>
    <scope>NUCLEOTIDE SEQUENCE [LARGE SCALE GENOMIC DNA]</scope>
    <source>
        <strain evidence="2 3">AT_MEX2019</strain>
        <tissue evidence="2">Muscle</tissue>
    </source>
</reference>
<organism evidence="2 3">
    <name type="scientific">Ataeniobius toweri</name>
    <dbReference type="NCBI Taxonomy" id="208326"/>
    <lineage>
        <taxon>Eukaryota</taxon>
        <taxon>Metazoa</taxon>
        <taxon>Chordata</taxon>
        <taxon>Craniata</taxon>
        <taxon>Vertebrata</taxon>
        <taxon>Euteleostomi</taxon>
        <taxon>Actinopterygii</taxon>
        <taxon>Neopterygii</taxon>
        <taxon>Teleostei</taxon>
        <taxon>Neoteleostei</taxon>
        <taxon>Acanthomorphata</taxon>
        <taxon>Ovalentaria</taxon>
        <taxon>Atherinomorphae</taxon>
        <taxon>Cyprinodontiformes</taxon>
        <taxon>Goodeidae</taxon>
        <taxon>Ataeniobius</taxon>
    </lineage>
</organism>
<dbReference type="Proteomes" id="UP001345963">
    <property type="component" value="Unassembled WGS sequence"/>
</dbReference>
<evidence type="ECO:0000256" key="1">
    <source>
        <dbReference type="SAM" id="MobiDB-lite"/>
    </source>
</evidence>
<dbReference type="EMBL" id="JAHUTI010071832">
    <property type="protein sequence ID" value="MED6255740.1"/>
    <property type="molecule type" value="Genomic_DNA"/>
</dbReference>
<accession>A0ABU7C094</accession>
<proteinExistence type="predicted"/>
<feature type="region of interest" description="Disordered" evidence="1">
    <location>
        <begin position="146"/>
        <end position="167"/>
    </location>
</feature>
<evidence type="ECO:0000313" key="3">
    <source>
        <dbReference type="Proteomes" id="UP001345963"/>
    </source>
</evidence>
<protein>
    <submittedName>
        <fullName evidence="2">Uncharacterized protein</fullName>
    </submittedName>
</protein>
<comment type="caution">
    <text evidence="2">The sequence shown here is derived from an EMBL/GenBank/DDBJ whole genome shotgun (WGS) entry which is preliminary data.</text>
</comment>